<dbReference type="RefSeq" id="WP_003434835.1">
    <property type="nucleotide sequence ID" value="NZ_AP031492.1"/>
</dbReference>
<dbReference type="Proteomes" id="UP000372533">
    <property type="component" value="Unassembled WGS sequence"/>
</dbReference>
<proteinExistence type="predicted"/>
<evidence type="ECO:0000313" key="4">
    <source>
        <dbReference type="EMBL" id="HBH1543140.1"/>
    </source>
</evidence>
<dbReference type="EMBL" id="LK932467">
    <property type="protein sequence ID" value="CDS83434.1"/>
    <property type="molecule type" value="Genomic_DNA"/>
</dbReference>
<dbReference type="InterPro" id="IPR005358">
    <property type="entry name" value="Puta_zinc/iron-chelating_dom"/>
</dbReference>
<reference evidence="3" key="1">
    <citation type="submission" date="2014-07" db="EMBL/GenBank/DDBJ databases">
        <authorList>
            <person name="Monot Marc"/>
        </authorList>
    </citation>
    <scope>NUCLEOTIDE SEQUENCE</scope>
    <source>
        <strain evidence="3">7032989</strain>
        <strain evidence="2">7032994</strain>
    </source>
</reference>
<sequence>MTSIKNKDILNCIDYSIKNKLFDKLNDVYKSLPVGNCSGCGNCCMESVGINLIEFLNIFCYLEDRVDLKKSCISKILDYYFEEYTRKNPCPFKDTNNRCLIYEVRPLNCRMFGHWKKEDYNKNLDNVIEKNNNYRELMKKQYGFEINDEVVNYRIDYCDRFIPNKDYLSKSKRLSFFDELMILDSNIYSSGNIDIDFRDRGIVEYFIESLLYRNLAYNVKIRISKEYKIRKRTIDRIKRIVLV</sequence>
<dbReference type="EMBL" id="LK933216">
    <property type="protein sequence ID" value="CDT51149.1"/>
    <property type="molecule type" value="Genomic_DNA"/>
</dbReference>
<dbReference type="EMBL" id="DAEPXK010000030">
    <property type="protein sequence ID" value="HBH1543140.1"/>
    <property type="molecule type" value="Genomic_DNA"/>
</dbReference>
<dbReference type="PATRIC" id="fig|1496.1373.peg.1219"/>
<protein>
    <submittedName>
        <fullName evidence="5">Flagellin N-methylase</fullName>
    </submittedName>
    <submittedName>
        <fullName evidence="4">YkgJ family cysteine cluster protein</fullName>
    </submittedName>
</protein>
<dbReference type="EMBL" id="FUPS01000013">
    <property type="protein sequence ID" value="SJS92721.1"/>
    <property type="molecule type" value="Genomic_DNA"/>
</dbReference>
<dbReference type="Proteomes" id="UP000878956">
    <property type="component" value="Unassembled WGS sequence"/>
</dbReference>
<dbReference type="GeneID" id="66352902"/>
<evidence type="ECO:0000313" key="3">
    <source>
        <dbReference type="EMBL" id="CDT51149.1"/>
    </source>
</evidence>
<organism evidence="3">
    <name type="scientific">Clostridioides difficile</name>
    <name type="common">Peptoclostridium difficile</name>
    <dbReference type="NCBI Taxonomy" id="1496"/>
    <lineage>
        <taxon>Bacteria</taxon>
        <taxon>Bacillati</taxon>
        <taxon>Bacillota</taxon>
        <taxon>Clostridia</taxon>
        <taxon>Peptostreptococcales</taxon>
        <taxon>Peptostreptococcaceae</taxon>
        <taxon>Clostridioides</taxon>
    </lineage>
</organism>
<evidence type="ECO:0000313" key="7">
    <source>
        <dbReference type="Proteomes" id="UP000189137"/>
    </source>
</evidence>
<evidence type="ECO:0000313" key="5">
    <source>
        <dbReference type="EMBL" id="SJS92721.1"/>
    </source>
</evidence>
<dbReference type="AlphaFoldDB" id="A0A031WC19"/>
<keyword evidence="5" id="KW-0969">Cilium</keyword>
<dbReference type="Proteomes" id="UP000189137">
    <property type="component" value="Unassembled WGS sequence"/>
</dbReference>
<reference evidence="4" key="2">
    <citation type="journal article" date="2018" name="Genome Biol.">
        <title>SKESA: strategic k-mer extension for scrupulous assemblies.</title>
        <authorList>
            <person name="Souvorov A."/>
            <person name="Agarwala R."/>
            <person name="Lipman D.J."/>
        </authorList>
    </citation>
    <scope>NUCLEOTIDE SEQUENCE</scope>
    <source>
        <strain evidence="4">HN1000</strain>
    </source>
</reference>
<reference evidence="6 8" key="3">
    <citation type="submission" date="2019-04" db="EMBL/GenBank/DDBJ databases">
        <authorList>
            <consortium name="Pathogen Informatics"/>
        </authorList>
    </citation>
    <scope>NUCLEOTIDE SEQUENCE [LARGE SCALE GENOMIC DNA]</scope>
    <source>
        <strain evidence="8">tl291</strain>
        <strain evidence="6">Tl291</strain>
        <strain evidence="5 7">VRECD0157</strain>
    </source>
</reference>
<dbReference type="EMBL" id="LK932350">
    <property type="protein sequence ID" value="CDS83548.1"/>
    <property type="molecule type" value="Genomic_DNA"/>
</dbReference>
<name>A0A031WC19_CLODI</name>
<evidence type="ECO:0000313" key="6">
    <source>
        <dbReference type="EMBL" id="VHY18975.1"/>
    </source>
</evidence>
<keyword evidence="5" id="KW-0282">Flagellum</keyword>
<dbReference type="EMBL" id="CAAJVP010000021">
    <property type="protein sequence ID" value="VHY18975.1"/>
    <property type="molecule type" value="Genomic_DNA"/>
</dbReference>
<reference evidence="4" key="4">
    <citation type="submission" date="2021-06" db="EMBL/GenBank/DDBJ databases">
        <authorList>
            <consortium name="NCBI Pathogen Detection Project"/>
        </authorList>
    </citation>
    <scope>NUCLEOTIDE SEQUENCE</scope>
    <source>
        <strain evidence="4">HN1000</strain>
    </source>
</reference>
<dbReference type="Pfam" id="PF03692">
    <property type="entry name" value="CxxCxxCC"/>
    <property type="match status" value="1"/>
</dbReference>
<evidence type="ECO:0000313" key="1">
    <source>
        <dbReference type="EMBL" id="CDS83434.1"/>
    </source>
</evidence>
<evidence type="ECO:0000313" key="8">
    <source>
        <dbReference type="Proteomes" id="UP000372533"/>
    </source>
</evidence>
<accession>A0A031WC19</accession>
<keyword evidence="5" id="KW-0966">Cell projection</keyword>
<evidence type="ECO:0000313" key="2">
    <source>
        <dbReference type="EMBL" id="CDS83548.1"/>
    </source>
</evidence>
<gene>
    <name evidence="3" type="ORF">BN1095_530031</name>
    <name evidence="1" type="ORF">BN1096_180026</name>
    <name evidence="2" type="ORF">BN1097_160027</name>
    <name evidence="4" type="ORF">KRM00_002646</name>
    <name evidence="6" type="ORF">SAMEA1402366_03325</name>
    <name evidence="5" type="ORF">SAMEA3375112_03184</name>
</gene>